<name>A0A4C2A0H8_EUMVA</name>
<reference evidence="1 2" key="1">
    <citation type="journal article" date="2019" name="Commun. Biol.">
        <title>The bagworm genome reveals a unique fibroin gene that provides high tensile strength.</title>
        <authorList>
            <person name="Kono N."/>
            <person name="Nakamura H."/>
            <person name="Ohtoshi R."/>
            <person name="Tomita M."/>
            <person name="Numata K."/>
            <person name="Arakawa K."/>
        </authorList>
    </citation>
    <scope>NUCLEOTIDE SEQUENCE [LARGE SCALE GENOMIC DNA]</scope>
</reference>
<protein>
    <submittedName>
        <fullName evidence="1">Uncharacterized protein</fullName>
    </submittedName>
</protein>
<gene>
    <name evidence="1" type="ORF">EVAR_68719_1</name>
</gene>
<accession>A0A4C2A0H8</accession>
<keyword evidence="2" id="KW-1185">Reference proteome</keyword>
<dbReference type="EMBL" id="BGZK01002506">
    <property type="protein sequence ID" value="GBP94441.1"/>
    <property type="molecule type" value="Genomic_DNA"/>
</dbReference>
<dbReference type="OrthoDB" id="414730at2759"/>
<evidence type="ECO:0000313" key="1">
    <source>
        <dbReference type="EMBL" id="GBP94441.1"/>
    </source>
</evidence>
<comment type="caution">
    <text evidence="1">The sequence shown here is derived from an EMBL/GenBank/DDBJ whole genome shotgun (WGS) entry which is preliminary data.</text>
</comment>
<dbReference type="AlphaFoldDB" id="A0A4C2A0H8"/>
<dbReference type="Proteomes" id="UP000299102">
    <property type="component" value="Unassembled WGS sequence"/>
</dbReference>
<evidence type="ECO:0000313" key="2">
    <source>
        <dbReference type="Proteomes" id="UP000299102"/>
    </source>
</evidence>
<organism evidence="1 2">
    <name type="scientific">Eumeta variegata</name>
    <name type="common">Bagworm moth</name>
    <name type="synonym">Eumeta japonica</name>
    <dbReference type="NCBI Taxonomy" id="151549"/>
    <lineage>
        <taxon>Eukaryota</taxon>
        <taxon>Metazoa</taxon>
        <taxon>Ecdysozoa</taxon>
        <taxon>Arthropoda</taxon>
        <taxon>Hexapoda</taxon>
        <taxon>Insecta</taxon>
        <taxon>Pterygota</taxon>
        <taxon>Neoptera</taxon>
        <taxon>Endopterygota</taxon>
        <taxon>Lepidoptera</taxon>
        <taxon>Glossata</taxon>
        <taxon>Ditrysia</taxon>
        <taxon>Tineoidea</taxon>
        <taxon>Psychidae</taxon>
        <taxon>Oiketicinae</taxon>
        <taxon>Eumeta</taxon>
    </lineage>
</organism>
<sequence>MDGIGYGSETIPVRNEELEFANATVFLGISFDNRHQWGPYITKLLKKLSSAVYAIKKIRHLLDIEAARLADGLLIICSHFDAFVAVTIASPICEARAEYIKSKICAVHHFCPYRKKIALRSDTTPSQLYEFIYLQQKPTARAASDRRADIDACANAHPGDASPATARRDDARTSTFTNENLATQQIGSNNIH</sequence>
<proteinExistence type="predicted"/>